<evidence type="ECO:0000256" key="1">
    <source>
        <dbReference type="SAM" id="MobiDB-lite"/>
    </source>
</evidence>
<dbReference type="OrthoDB" id="5400409at2759"/>
<sequence length="813" mass="91786">MIPVSLADITKAASFAWQIYQLGFSSENSATDRQYAELGEDIQDLAKNLDSICDVVKNAGDTWREHRQRRRPAPQKEWDLSSIQEIVGDYQATLADCKRLLDENAEFRAKRGPVRNVEWNLVYRPKAERLQKRLNAHKSKILLLLKPLELTLLSDVRRDLVDIHGDLASRIDEVHTSLMNLQGLLIPDVAEAIIENDLCKDIPLQVPEHIDKKFLEAAARSRPAVRDPGRFPLQLGADSFLEHFQNSTKTFKAGRFLVDRTPEPEKYLNLLKCIWILKRIQSSTSFTEIRETSTDSQWPGYINQLHEDLYDECQRFSAPSTQKLLPPNMEVSFKDSQYEIWVEEDITSFFSPHTQKVHPPVLRVPLSKKSETLTRELAVHPVSHTMYRLIETIKDLTAPDRSIPPLEVDVDVEKFSFLPLYATPSSSQKALEVVLGSGSNEITPEFQELKHIYRLQHLLTGYKVYERYDQAMVVVTCVISSQSETIQEYGRIQLWLPEPFNRVTPNASTTSIQQSSLGSPIHISRNENSRNPSRTATTIDQRAPPTLLGLRSNPNNLAVPGAAGRSFSLVNSTILSRKPVPASLLSTSSSPLATPKSRTSPTSSDRASIMTTSTAATTASQSTVATFTTINTGASSRARLHAKPLKPLLVIFLKSKDQSSRLSIVAIEMDGLTNVVRERCECRSSKSRCRVSCVERENGSLLVQRWDAGDNLTSWDIAKLSTAQRRDTDARWEKLKRVSLKFERWEDRYRFSGAPCKCSVATTHELSNCNLLNHNGLFGIVKQIGTQRLLNYHDQRDKRSVIITGRLPDDDTF</sequence>
<feature type="compositionally biased region" description="Polar residues" evidence="1">
    <location>
        <begin position="505"/>
        <end position="518"/>
    </location>
</feature>
<feature type="compositionally biased region" description="Polar residues" evidence="1">
    <location>
        <begin position="529"/>
        <end position="540"/>
    </location>
</feature>
<organism evidence="2 3">
    <name type="scientific">Lepidopterella palustris CBS 459.81</name>
    <dbReference type="NCBI Taxonomy" id="1314670"/>
    <lineage>
        <taxon>Eukaryota</taxon>
        <taxon>Fungi</taxon>
        <taxon>Dikarya</taxon>
        <taxon>Ascomycota</taxon>
        <taxon>Pezizomycotina</taxon>
        <taxon>Dothideomycetes</taxon>
        <taxon>Pleosporomycetidae</taxon>
        <taxon>Mytilinidiales</taxon>
        <taxon>Argynnaceae</taxon>
        <taxon>Lepidopterella</taxon>
    </lineage>
</organism>
<gene>
    <name evidence="2" type="ORF">K432DRAFT_455910</name>
</gene>
<feature type="compositionally biased region" description="Polar residues" evidence="1">
    <location>
        <begin position="596"/>
        <end position="606"/>
    </location>
</feature>
<evidence type="ECO:0008006" key="4">
    <source>
        <dbReference type="Google" id="ProtNLM"/>
    </source>
</evidence>
<evidence type="ECO:0000313" key="2">
    <source>
        <dbReference type="EMBL" id="OCK79264.1"/>
    </source>
</evidence>
<protein>
    <recommendedName>
        <fullName evidence="4">Fungal N-terminal domain-containing protein</fullName>
    </recommendedName>
</protein>
<accession>A0A8E2JEP5</accession>
<feature type="region of interest" description="Disordered" evidence="1">
    <location>
        <begin position="505"/>
        <end position="554"/>
    </location>
</feature>
<name>A0A8E2JEP5_9PEZI</name>
<reference evidence="2 3" key="1">
    <citation type="journal article" date="2016" name="Nat. Commun.">
        <title>Ectomycorrhizal ecology is imprinted in the genome of the dominant symbiotic fungus Cenococcum geophilum.</title>
        <authorList>
            <consortium name="DOE Joint Genome Institute"/>
            <person name="Peter M."/>
            <person name="Kohler A."/>
            <person name="Ohm R.A."/>
            <person name="Kuo A."/>
            <person name="Krutzmann J."/>
            <person name="Morin E."/>
            <person name="Arend M."/>
            <person name="Barry K.W."/>
            <person name="Binder M."/>
            <person name="Choi C."/>
            <person name="Clum A."/>
            <person name="Copeland A."/>
            <person name="Grisel N."/>
            <person name="Haridas S."/>
            <person name="Kipfer T."/>
            <person name="LaButti K."/>
            <person name="Lindquist E."/>
            <person name="Lipzen A."/>
            <person name="Maire R."/>
            <person name="Meier B."/>
            <person name="Mihaltcheva S."/>
            <person name="Molinier V."/>
            <person name="Murat C."/>
            <person name="Poggeler S."/>
            <person name="Quandt C.A."/>
            <person name="Sperisen C."/>
            <person name="Tritt A."/>
            <person name="Tisserant E."/>
            <person name="Crous P.W."/>
            <person name="Henrissat B."/>
            <person name="Nehls U."/>
            <person name="Egli S."/>
            <person name="Spatafora J.W."/>
            <person name="Grigoriev I.V."/>
            <person name="Martin F.M."/>
        </authorList>
    </citation>
    <scope>NUCLEOTIDE SEQUENCE [LARGE SCALE GENOMIC DNA]</scope>
    <source>
        <strain evidence="2 3">CBS 459.81</strain>
    </source>
</reference>
<proteinExistence type="predicted"/>
<dbReference type="Proteomes" id="UP000250266">
    <property type="component" value="Unassembled WGS sequence"/>
</dbReference>
<keyword evidence="3" id="KW-1185">Reference proteome</keyword>
<feature type="compositionally biased region" description="Low complexity" evidence="1">
    <location>
        <begin position="583"/>
        <end position="595"/>
    </location>
</feature>
<evidence type="ECO:0000313" key="3">
    <source>
        <dbReference type="Proteomes" id="UP000250266"/>
    </source>
</evidence>
<dbReference type="AlphaFoldDB" id="A0A8E2JEP5"/>
<feature type="region of interest" description="Disordered" evidence="1">
    <location>
        <begin position="583"/>
        <end position="607"/>
    </location>
</feature>
<dbReference type="EMBL" id="KV745014">
    <property type="protein sequence ID" value="OCK79264.1"/>
    <property type="molecule type" value="Genomic_DNA"/>
</dbReference>